<organism evidence="2 3">
    <name type="scientific">Orbilia ellipsospora</name>
    <dbReference type="NCBI Taxonomy" id="2528407"/>
    <lineage>
        <taxon>Eukaryota</taxon>
        <taxon>Fungi</taxon>
        <taxon>Dikarya</taxon>
        <taxon>Ascomycota</taxon>
        <taxon>Pezizomycotina</taxon>
        <taxon>Orbiliomycetes</taxon>
        <taxon>Orbiliales</taxon>
        <taxon>Orbiliaceae</taxon>
        <taxon>Orbilia</taxon>
    </lineage>
</organism>
<gene>
    <name evidence="2" type="ORF">TWF694_004131</name>
</gene>
<evidence type="ECO:0000256" key="1">
    <source>
        <dbReference type="SAM" id="MobiDB-lite"/>
    </source>
</evidence>
<evidence type="ECO:0000313" key="3">
    <source>
        <dbReference type="Proteomes" id="UP001365542"/>
    </source>
</evidence>
<proteinExistence type="predicted"/>
<feature type="compositionally biased region" description="Low complexity" evidence="1">
    <location>
        <begin position="350"/>
        <end position="367"/>
    </location>
</feature>
<keyword evidence="3" id="KW-1185">Reference proteome</keyword>
<name>A0AAV9X359_9PEZI</name>
<feature type="region of interest" description="Disordered" evidence="1">
    <location>
        <begin position="234"/>
        <end position="414"/>
    </location>
</feature>
<feature type="compositionally biased region" description="Polar residues" evidence="1">
    <location>
        <begin position="391"/>
        <end position="402"/>
    </location>
</feature>
<sequence>MSPKERLTAGNIFFAYQDRPEIATGGAVTGSTKDVVDMHWLNADDLAVKIDRDPDVSHNLPLAPFMAMSLHENHLIGLPLIKVPYTQTFNKTCERAERVDRTYLAVNPTENTVRLRSKRFDSRFRPIEVTEFPEQKICNDPKTGKPMPVWDTFIDLGLPIVIRNDKIEWYAEIFKAPVPEVIRLIRLYRFVQSLDFDIPDKEELDREGQPLDLDDRDRTQKRPVELIGPGVRKYKKEISPPSTSGFNAKSLGKAVSHSLKQEPANAPLKPLDSAHPNQASAQNKATWANVAGPGKPQRSIAPQPHNQNYNVNENHNYSPRGGHRGGQWNGRSGYNNGGRGKNRGRGGQYNENQGQRGNSGNRNSWNNKAAQPIHGQKTGPSGGDASKLPAHSSTQHPTNYQDTMPVMPPNGELAGLSKDTIVQAKFIENIEKEEPAPVQELLAVANAKALAAAKRVAEAKNAVDKVEISDPYNFAAYVRARENKATKLETPADERDSAEAIDDNDRTTWNKTEAELVKEKHPDDWYILKPGEVMIEGIKDIPTREGWIYQKPNTPWWVRVQNYLGLYGEDRKFKGWDYPDEVEY</sequence>
<protein>
    <submittedName>
        <fullName evidence="2">Uncharacterized protein</fullName>
    </submittedName>
</protein>
<dbReference type="AlphaFoldDB" id="A0AAV9X359"/>
<feature type="compositionally biased region" description="Low complexity" evidence="1">
    <location>
        <begin position="305"/>
        <end position="317"/>
    </location>
</feature>
<evidence type="ECO:0000313" key="2">
    <source>
        <dbReference type="EMBL" id="KAK6528902.1"/>
    </source>
</evidence>
<comment type="caution">
    <text evidence="2">The sequence shown here is derived from an EMBL/GenBank/DDBJ whole genome shotgun (WGS) entry which is preliminary data.</text>
</comment>
<feature type="compositionally biased region" description="Polar residues" evidence="1">
    <location>
        <begin position="275"/>
        <end position="286"/>
    </location>
</feature>
<dbReference type="EMBL" id="JAVHJO010000014">
    <property type="protein sequence ID" value="KAK6528902.1"/>
    <property type="molecule type" value="Genomic_DNA"/>
</dbReference>
<accession>A0AAV9X359</accession>
<reference evidence="2 3" key="1">
    <citation type="submission" date="2019-10" db="EMBL/GenBank/DDBJ databases">
        <authorList>
            <person name="Palmer J.M."/>
        </authorList>
    </citation>
    <scope>NUCLEOTIDE SEQUENCE [LARGE SCALE GENOMIC DNA]</scope>
    <source>
        <strain evidence="2 3">TWF694</strain>
    </source>
</reference>
<dbReference type="Proteomes" id="UP001365542">
    <property type="component" value="Unassembled WGS sequence"/>
</dbReference>